<proteinExistence type="predicted"/>
<evidence type="ECO:0000313" key="2">
    <source>
        <dbReference type="Proteomes" id="UP000822688"/>
    </source>
</evidence>
<name>A0A8T0ISN1_CERPU</name>
<protein>
    <submittedName>
        <fullName evidence="1">Uncharacterized protein</fullName>
    </submittedName>
</protein>
<accession>A0A8T0ISN1</accession>
<dbReference type="AlphaFoldDB" id="A0A8T0ISN1"/>
<reference evidence="1" key="1">
    <citation type="submission" date="2020-06" db="EMBL/GenBank/DDBJ databases">
        <title>WGS assembly of Ceratodon purpureus strain R40.</title>
        <authorList>
            <person name="Carey S.B."/>
            <person name="Jenkins J."/>
            <person name="Shu S."/>
            <person name="Lovell J.T."/>
            <person name="Sreedasyam A."/>
            <person name="Maumus F."/>
            <person name="Tiley G.P."/>
            <person name="Fernandez-Pozo N."/>
            <person name="Barry K."/>
            <person name="Chen C."/>
            <person name="Wang M."/>
            <person name="Lipzen A."/>
            <person name="Daum C."/>
            <person name="Saski C.A."/>
            <person name="Payton A.C."/>
            <person name="Mcbreen J.C."/>
            <person name="Conrad R.E."/>
            <person name="Kollar L.M."/>
            <person name="Olsson S."/>
            <person name="Huttunen S."/>
            <person name="Landis J.B."/>
            <person name="Wickett N.J."/>
            <person name="Johnson M.G."/>
            <person name="Rensing S.A."/>
            <person name="Grimwood J."/>
            <person name="Schmutz J."/>
            <person name="Mcdaniel S.F."/>
        </authorList>
    </citation>
    <scope>NUCLEOTIDE SEQUENCE</scope>
    <source>
        <strain evidence="1">R40</strain>
    </source>
</reference>
<evidence type="ECO:0000313" key="1">
    <source>
        <dbReference type="EMBL" id="KAG0586724.1"/>
    </source>
</evidence>
<dbReference type="EMBL" id="CM026422">
    <property type="protein sequence ID" value="KAG0586724.1"/>
    <property type="molecule type" value="Genomic_DNA"/>
</dbReference>
<comment type="caution">
    <text evidence="1">The sequence shown here is derived from an EMBL/GenBank/DDBJ whole genome shotgun (WGS) entry which is preliminary data.</text>
</comment>
<sequence>MTTALVVVPLGDVLRWLPWKFIATAGGAELCRCFDRNTRCFGPSPMRVTTRTGMVMMMDHF</sequence>
<keyword evidence="2" id="KW-1185">Reference proteome</keyword>
<dbReference type="Proteomes" id="UP000822688">
    <property type="component" value="Chromosome 2"/>
</dbReference>
<organism evidence="1 2">
    <name type="scientific">Ceratodon purpureus</name>
    <name type="common">Fire moss</name>
    <name type="synonym">Dicranum purpureum</name>
    <dbReference type="NCBI Taxonomy" id="3225"/>
    <lineage>
        <taxon>Eukaryota</taxon>
        <taxon>Viridiplantae</taxon>
        <taxon>Streptophyta</taxon>
        <taxon>Embryophyta</taxon>
        <taxon>Bryophyta</taxon>
        <taxon>Bryophytina</taxon>
        <taxon>Bryopsida</taxon>
        <taxon>Dicranidae</taxon>
        <taxon>Pseudoditrichales</taxon>
        <taxon>Ditrichaceae</taxon>
        <taxon>Ceratodon</taxon>
    </lineage>
</organism>
<gene>
    <name evidence="1" type="ORF">KC19_2G112400</name>
</gene>